<accession>A0A1T2KSX6</accession>
<evidence type="ECO:0000259" key="18">
    <source>
        <dbReference type="PROSITE" id="PS51217"/>
    </source>
</evidence>
<feature type="region of interest" description="Nuclease activity, interacts with RecD and RecA" evidence="15">
    <location>
        <begin position="911"/>
        <end position="1195"/>
    </location>
</feature>
<dbReference type="GO" id="GO:0000287">
    <property type="term" value="F:magnesium ion binding"/>
    <property type="evidence" value="ECO:0007669"/>
    <property type="project" value="UniProtKB-UniRule"/>
</dbReference>
<proteinExistence type="inferred from homology"/>
<dbReference type="GO" id="GO:0016887">
    <property type="term" value="F:ATP hydrolysis activity"/>
    <property type="evidence" value="ECO:0007669"/>
    <property type="project" value="RHEA"/>
</dbReference>
<comment type="miscellaneous">
    <text evidence="15">In the RecBCD complex, RecB has a slow 3'-5' helicase, an exonuclease activity and loads RecA onto ssDNA, RecD has a fast 5'-3' helicase activity, while RecC stimulates the ATPase and processivity of the RecB helicase and contributes to recognition of the Chi site.</text>
</comment>
<reference evidence="19 20" key="1">
    <citation type="submission" date="2016-11" db="EMBL/GenBank/DDBJ databases">
        <title>Mixed transmission modes and dynamic genome evolution in an obligate animal-bacterial symbiosis.</title>
        <authorList>
            <person name="Russell S.L."/>
            <person name="Corbett-Detig R.B."/>
            <person name="Cavanaugh C.M."/>
        </authorList>
    </citation>
    <scope>NUCLEOTIDE SEQUENCE [LARGE SCALE GENOMIC DNA]</scope>
    <source>
        <strain evidence="19">Se-Cadez</strain>
    </source>
</reference>
<evidence type="ECO:0000256" key="11">
    <source>
        <dbReference type="ARBA" id="ARBA00023204"/>
    </source>
</evidence>
<evidence type="ECO:0000256" key="1">
    <source>
        <dbReference type="ARBA" id="ARBA00022722"/>
    </source>
</evidence>
<comment type="catalytic activity">
    <reaction evidence="13 15">
        <text>Couples ATP hydrolysis with the unwinding of duplex DNA by translocating in the 3'-5' direction.</text>
        <dbReference type="EC" id="5.6.2.4"/>
    </reaction>
</comment>
<keyword evidence="7 15" id="KW-0269">Exonuclease</keyword>
<dbReference type="InterPro" id="IPR000212">
    <property type="entry name" value="DNA_helicase_UvrD/REP"/>
</dbReference>
<keyword evidence="1 15" id="KW-0540">Nuclease</keyword>
<dbReference type="SUPFAM" id="SSF52980">
    <property type="entry name" value="Restriction endonuclease-like"/>
    <property type="match status" value="1"/>
</dbReference>
<comment type="caution">
    <text evidence="19">The sequence shown here is derived from an EMBL/GenBank/DDBJ whole genome shotgun (WGS) entry which is preliminary data.</text>
</comment>
<dbReference type="OrthoDB" id="9810135at2"/>
<comment type="catalytic activity">
    <reaction evidence="15">
        <text>Exonucleolytic cleavage (in the presence of ATP) in either 5'- to 3'- or 3'- to 5'-direction to yield 5'-phosphooligonucleotides.</text>
        <dbReference type="EC" id="3.1.11.5"/>
    </reaction>
</comment>
<protein>
    <recommendedName>
        <fullName evidence="15">RecBCD enzyme subunit RecB</fullName>
        <ecNumber evidence="15">3.1.11.5</ecNumber>
        <ecNumber evidence="15">5.6.2.4</ecNumber>
    </recommendedName>
    <alternativeName>
        <fullName evidence="15">DNA 3'-5' helicase subunit RecB</fullName>
    </alternativeName>
    <alternativeName>
        <fullName evidence="15">Exonuclease V subunit RecB</fullName>
        <shortName evidence="15">ExoV subunit RecB</shortName>
    </alternativeName>
    <alternativeName>
        <fullName evidence="15">Helicase/nuclease RecBCD subunit RecB</fullName>
    </alternativeName>
</protein>
<keyword evidence="5 15" id="KW-0378">Hydrolase</keyword>
<keyword evidence="12 15" id="KW-0413">Isomerase</keyword>
<dbReference type="PROSITE" id="PS51198">
    <property type="entry name" value="UVRD_HELICASE_ATP_BIND"/>
    <property type="match status" value="1"/>
</dbReference>
<evidence type="ECO:0000256" key="4">
    <source>
        <dbReference type="ARBA" id="ARBA00022763"/>
    </source>
</evidence>
<dbReference type="CDD" id="cd22352">
    <property type="entry name" value="RecB_C-like"/>
    <property type="match status" value="1"/>
</dbReference>
<dbReference type="NCBIfam" id="TIGR00609">
    <property type="entry name" value="recB"/>
    <property type="match status" value="1"/>
</dbReference>
<dbReference type="Gene3D" id="1.10.486.10">
    <property type="entry name" value="PCRA, domain 4"/>
    <property type="match status" value="1"/>
</dbReference>
<dbReference type="Gene3D" id="3.90.320.10">
    <property type="match status" value="1"/>
</dbReference>
<dbReference type="GO" id="GO:0003677">
    <property type="term" value="F:DNA binding"/>
    <property type="evidence" value="ECO:0007669"/>
    <property type="project" value="UniProtKB-UniRule"/>
</dbReference>
<name>A0A1T2KSX6_9GAMM</name>
<feature type="domain" description="UvrD-like helicase ATP-binding" evidence="17">
    <location>
        <begin position="1"/>
        <end position="444"/>
    </location>
</feature>
<dbReference type="InterPro" id="IPR027417">
    <property type="entry name" value="P-loop_NTPase"/>
</dbReference>
<evidence type="ECO:0000313" key="20">
    <source>
        <dbReference type="Proteomes" id="UP000190896"/>
    </source>
</evidence>
<keyword evidence="10 15" id="KW-0238">DNA-binding</keyword>
<evidence type="ECO:0000256" key="16">
    <source>
        <dbReference type="PROSITE-ProRule" id="PRU00560"/>
    </source>
</evidence>
<feature type="region of interest" description="DNA-binding and helicase activity, interacts with RecC" evidence="15">
    <location>
        <begin position="1"/>
        <end position="851"/>
    </location>
</feature>
<evidence type="ECO:0000259" key="17">
    <source>
        <dbReference type="PROSITE" id="PS51198"/>
    </source>
</evidence>
<keyword evidence="11 15" id="KW-0234">DNA repair</keyword>
<feature type="active site" description="For nuclease activity" evidence="15">
    <location>
        <position position="1095"/>
    </location>
</feature>
<feature type="binding site" evidence="15">
    <location>
        <position position="965"/>
    </location>
    <ligand>
        <name>Mg(2+)</name>
        <dbReference type="ChEBI" id="CHEBI:18420"/>
    </ligand>
</feature>
<dbReference type="InterPro" id="IPR011604">
    <property type="entry name" value="PDDEXK-like_dom_sf"/>
</dbReference>
<evidence type="ECO:0000256" key="10">
    <source>
        <dbReference type="ARBA" id="ARBA00023125"/>
    </source>
</evidence>
<dbReference type="InterPro" id="IPR011335">
    <property type="entry name" value="Restrct_endonuc-II-like"/>
</dbReference>
<feature type="binding site" evidence="15">
    <location>
        <position position="1095"/>
    </location>
    <ligand>
        <name>Mg(2+)</name>
        <dbReference type="ChEBI" id="CHEBI:18420"/>
    </ligand>
</feature>
<dbReference type="InterPro" id="IPR014017">
    <property type="entry name" value="DNA_helicase_UvrD-like_C"/>
</dbReference>
<dbReference type="Pfam" id="PF13361">
    <property type="entry name" value="UvrD_C"/>
    <property type="match status" value="1"/>
</dbReference>
<comment type="domain">
    <text evidence="15">The N-terminal DNA-binding domain is a ssDNA-dependent ATPase and has ATP-dependent 3'-5' helicase function. This domain interacts with RecC.</text>
</comment>
<comment type="domain">
    <text evidence="15">The C-terminal domain has nuclease activity and interacts with RecD. It interacts with RecA, facilitating its loading onto ssDNA.</text>
</comment>
<dbReference type="GO" id="GO:0005829">
    <property type="term" value="C:cytosol"/>
    <property type="evidence" value="ECO:0007669"/>
    <property type="project" value="TreeGrafter"/>
</dbReference>
<sequence length="1195" mass="135814">MKPLDLFEAPLDGMNLIEASAGTGKTYTIAGLYLRLVVERALPVENILVVTFTKAATAELKERLRSKLVEVRRAFELGAVEEIDEFSATLLARCADHQQAYRLLSRALLDFDRAAIFTIHGFCQRVLSESAYESGQPFRMALMADDEELVLEVVDDFWRLHLQDRSPGLQNYLAAHGVTPDSLAQLLRGRLGRPYLRLRGQSEPTMLDRAEWKFDQLFSKASQEWISAADEIKKLLLEAKGLNGNKYRKTSIEKWCRLMENYLGDTPGEWSDNFHKFTTGTLNESLKKGGIAPVHPFFESCQSLLEQREQLQQAYDELYSSLAIQLIDYVNRELAERKSQARVQSYNDLLLRLNRALEGTAGESLARMLRQRYRVALIDEFQDTDPVQYGIFRRIYGAEREVAYLVGDPKQAIYSFRGADIFAYIEARGEAEAQFTLDTNWRSAPQLINGVNALFSVDHGGFLFREIPFQPALPAPGEKFERKRLEEQGGAIDPLRIGHMPGQMNKEQATQWAVDWTAGEINRLLEAGRRGEITLGGEPLASKDIAVLVRSHAQGSRIRAALDSYGIFSVLRSQDDVFQSPEALDLERLMSAVVEPGREFRVRTALATDLLGLDGNDIYRLSQDENELETHLETFRRYHQAWREKGFIRMFRLLLREQDLPARLRSMENGERRLTNLLHLGELLHRAERAERPSMEGLVKWLSQRRAGERPEDEEHQLRLESDEKLVQIVTIHKSKGLQYPVVFCPFLWSGGLRADDDWPVDFHDPDEGYQAVLDLGSDEMEMAKQHALREEMSENLRLLYVALTRAQERCYLLWGKVLGAGHSALGWLLHPPSDPGSDDALQRQDANFKSLTEDDLQLRLGQWASEAGEGVQVAIAQPVHAQVDENTAGGANARGDTLNCRILSREIQRDRRVTSFSALTVHGSSVELPDHDAGLDGHEVAEETSLRLDIFTFPRGARPGSCLHAIFENIDFTDTDRATLEQVVSDKLIAFGFDGIWLPCVSAMVRNVLDSELDAGVALRNVSTRKRFVELEFYFPLASIDGAGLAALLRRYGYGEAPCFQRAIEQLKFQDISGYMKGFIDLVFEADGRFYLLDYKSNWLGPAPRDYAQERMEEVMARHYYFLQYLLYTLALHRYLKTRLADYDYDRHFGGVYYLFLRGMDAESPGHNGIYRTRPGRELVEALESYICAEGEPL</sequence>
<evidence type="ECO:0000256" key="14">
    <source>
        <dbReference type="ARBA" id="ARBA00048988"/>
    </source>
</evidence>
<dbReference type="GO" id="GO:0008854">
    <property type="term" value="F:exodeoxyribonuclease V activity"/>
    <property type="evidence" value="ECO:0007669"/>
    <property type="project" value="UniProtKB-EC"/>
</dbReference>
<evidence type="ECO:0000256" key="8">
    <source>
        <dbReference type="ARBA" id="ARBA00022840"/>
    </source>
</evidence>
<dbReference type="Proteomes" id="UP000190896">
    <property type="component" value="Unassembled WGS sequence"/>
</dbReference>
<keyword evidence="20" id="KW-1185">Reference proteome</keyword>
<comment type="cofactor">
    <cofactor evidence="15">
        <name>Mg(2+)</name>
        <dbReference type="ChEBI" id="CHEBI:18420"/>
    </cofactor>
    <text evidence="15">Binds 1 Mg(2+) ion per subunit.</text>
</comment>
<comment type="subunit">
    <text evidence="15">Heterotrimer of RecB, RecC and RecD. All subunits contribute to DNA-binding. Interacts with RecA.</text>
</comment>
<dbReference type="SUPFAM" id="SSF52540">
    <property type="entry name" value="P-loop containing nucleoside triphosphate hydrolases"/>
    <property type="match status" value="1"/>
</dbReference>
<dbReference type="PANTHER" id="PTHR11070:SF23">
    <property type="entry name" value="RECBCD ENZYME SUBUNIT RECB"/>
    <property type="match status" value="1"/>
</dbReference>
<evidence type="ECO:0000256" key="3">
    <source>
        <dbReference type="ARBA" id="ARBA00022741"/>
    </source>
</evidence>
<dbReference type="PROSITE" id="PS51217">
    <property type="entry name" value="UVRD_HELICASE_CTER"/>
    <property type="match status" value="1"/>
</dbReference>
<dbReference type="Gene3D" id="1.10.3170.10">
    <property type="entry name" value="Recbcd, chain B, domain 2"/>
    <property type="match status" value="1"/>
</dbReference>
<dbReference type="RefSeq" id="WP_078487774.1">
    <property type="nucleotide sequence ID" value="NZ_MPRJ01000063.1"/>
</dbReference>
<evidence type="ECO:0000256" key="12">
    <source>
        <dbReference type="ARBA" id="ARBA00023235"/>
    </source>
</evidence>
<dbReference type="GO" id="GO:0000724">
    <property type="term" value="P:double-strand break repair via homologous recombination"/>
    <property type="evidence" value="ECO:0007669"/>
    <property type="project" value="UniProtKB-UniRule"/>
</dbReference>
<feature type="domain" description="UvrD-like helicase C-terminal" evidence="18">
    <location>
        <begin position="464"/>
        <end position="737"/>
    </location>
</feature>
<comment type="function">
    <text evidence="15">A helicase/nuclease that prepares dsDNA breaks (DSB) for recombinational DNA repair. Binds to DSBs and unwinds DNA via a highly rapid and processive ATP-dependent bidirectional helicase activity. Unwinds dsDNA until it encounters a Chi (crossover hotspot instigator) sequence from the 3' direction. Cuts ssDNA a few nucleotides 3' to the Chi site. The properties and activities of the enzyme are changed at Chi. The Chi-altered holoenzyme produces a long 3'-ssDNA overhang and facilitates RecA-binding to the ssDNA for homologous DNA recombination and repair. Holoenzyme degrades any linearized DNA that is unable to undergo homologous recombination. In the holoenzyme this subunit contributes ATPase, 3'-5' helicase, exonuclease activity and loads RecA onto ssDNA.</text>
</comment>
<keyword evidence="4 15" id="KW-0227">DNA damage</keyword>
<comment type="similarity">
    <text evidence="15">Belongs to the helicase family. UvrD subfamily.</text>
</comment>
<dbReference type="GO" id="GO:0009338">
    <property type="term" value="C:exodeoxyribonuclease V complex"/>
    <property type="evidence" value="ECO:0007669"/>
    <property type="project" value="TreeGrafter"/>
</dbReference>
<evidence type="ECO:0000313" key="19">
    <source>
        <dbReference type="EMBL" id="OOZ35959.1"/>
    </source>
</evidence>
<evidence type="ECO:0000256" key="2">
    <source>
        <dbReference type="ARBA" id="ARBA00022723"/>
    </source>
</evidence>
<dbReference type="Pfam" id="PF00580">
    <property type="entry name" value="UvrD-helicase"/>
    <property type="match status" value="1"/>
</dbReference>
<evidence type="ECO:0000256" key="5">
    <source>
        <dbReference type="ARBA" id="ARBA00022801"/>
    </source>
</evidence>
<evidence type="ECO:0000256" key="6">
    <source>
        <dbReference type="ARBA" id="ARBA00022806"/>
    </source>
</evidence>
<dbReference type="PANTHER" id="PTHR11070">
    <property type="entry name" value="UVRD / RECB / PCRA DNA HELICASE FAMILY MEMBER"/>
    <property type="match status" value="1"/>
</dbReference>
<dbReference type="InterPro" id="IPR004586">
    <property type="entry name" value="RecB"/>
</dbReference>
<keyword evidence="2 15" id="KW-0479">Metal-binding</keyword>
<dbReference type="Gene3D" id="3.40.50.300">
    <property type="entry name" value="P-loop containing nucleotide triphosphate hydrolases"/>
    <property type="match status" value="2"/>
</dbReference>
<keyword evidence="3 15" id="KW-0547">Nucleotide-binding</keyword>
<feature type="binding site" evidence="16">
    <location>
        <begin position="19"/>
        <end position="26"/>
    </location>
    <ligand>
        <name>ATP</name>
        <dbReference type="ChEBI" id="CHEBI:30616"/>
    </ligand>
</feature>
<dbReference type="InterPro" id="IPR014016">
    <property type="entry name" value="UvrD-like_ATP-bd"/>
</dbReference>
<gene>
    <name evidence="15" type="primary">recB</name>
    <name evidence="19" type="ORF">BOW51_09475</name>
</gene>
<dbReference type="GO" id="GO:0043138">
    <property type="term" value="F:3'-5' DNA helicase activity"/>
    <property type="evidence" value="ECO:0007669"/>
    <property type="project" value="UniProtKB-UniRule"/>
</dbReference>
<feature type="binding site" evidence="15">
    <location>
        <position position="1082"/>
    </location>
    <ligand>
        <name>Mg(2+)</name>
        <dbReference type="ChEBI" id="CHEBI:18420"/>
    </ligand>
</feature>
<organism evidence="19 20">
    <name type="scientific">Solemya velesiana gill symbiont</name>
    <dbReference type="NCBI Taxonomy" id="1918948"/>
    <lineage>
        <taxon>Bacteria</taxon>
        <taxon>Pseudomonadati</taxon>
        <taxon>Pseudomonadota</taxon>
        <taxon>Gammaproteobacteria</taxon>
        <taxon>sulfur-oxidizing symbionts</taxon>
    </lineage>
</organism>
<evidence type="ECO:0000256" key="15">
    <source>
        <dbReference type="HAMAP-Rule" id="MF_01485"/>
    </source>
</evidence>
<dbReference type="HAMAP" id="MF_01485">
    <property type="entry name" value="RecB"/>
    <property type="match status" value="1"/>
</dbReference>
<comment type="catalytic activity">
    <reaction evidence="14 15">
        <text>ATP + H2O = ADP + phosphate + H(+)</text>
        <dbReference type="Rhea" id="RHEA:13065"/>
        <dbReference type="ChEBI" id="CHEBI:15377"/>
        <dbReference type="ChEBI" id="CHEBI:15378"/>
        <dbReference type="ChEBI" id="CHEBI:30616"/>
        <dbReference type="ChEBI" id="CHEBI:43474"/>
        <dbReference type="ChEBI" id="CHEBI:456216"/>
        <dbReference type="EC" id="5.6.2.4"/>
    </reaction>
</comment>
<dbReference type="EC" id="5.6.2.4" evidence="15"/>
<evidence type="ECO:0000256" key="13">
    <source>
        <dbReference type="ARBA" id="ARBA00034617"/>
    </source>
</evidence>
<dbReference type="AlphaFoldDB" id="A0A1T2KSX6"/>
<keyword evidence="9 15" id="KW-0460">Magnesium</keyword>
<keyword evidence="8 15" id="KW-0067">ATP-binding</keyword>
<dbReference type="GO" id="GO:0005524">
    <property type="term" value="F:ATP binding"/>
    <property type="evidence" value="ECO:0007669"/>
    <property type="project" value="UniProtKB-UniRule"/>
</dbReference>
<keyword evidence="6 15" id="KW-0347">Helicase</keyword>
<dbReference type="EMBL" id="MPRJ01000063">
    <property type="protein sequence ID" value="OOZ35959.1"/>
    <property type="molecule type" value="Genomic_DNA"/>
</dbReference>
<evidence type="ECO:0000256" key="9">
    <source>
        <dbReference type="ARBA" id="ARBA00022842"/>
    </source>
</evidence>
<evidence type="ECO:0000256" key="7">
    <source>
        <dbReference type="ARBA" id="ARBA00022839"/>
    </source>
</evidence>
<dbReference type="EC" id="3.1.11.5" evidence="15"/>